<dbReference type="AlphaFoldDB" id="A0A1A8WQY1"/>
<accession>A0A1A8WQY1</accession>
<evidence type="ECO:0000313" key="2">
    <source>
        <dbReference type="Proteomes" id="UP000078560"/>
    </source>
</evidence>
<organism evidence="1 2">
    <name type="scientific">Plasmodium ovale curtisi</name>
    <dbReference type="NCBI Taxonomy" id="864141"/>
    <lineage>
        <taxon>Eukaryota</taxon>
        <taxon>Sar</taxon>
        <taxon>Alveolata</taxon>
        <taxon>Apicomplexa</taxon>
        <taxon>Aconoidasida</taxon>
        <taxon>Haemosporida</taxon>
        <taxon>Plasmodiidae</taxon>
        <taxon>Plasmodium</taxon>
        <taxon>Plasmodium (Plasmodium)</taxon>
    </lineage>
</organism>
<reference evidence="2" key="1">
    <citation type="submission" date="2016-05" db="EMBL/GenBank/DDBJ databases">
        <authorList>
            <person name="Naeem Raeece"/>
        </authorList>
    </citation>
    <scope>NUCLEOTIDE SEQUENCE [LARGE SCALE GENOMIC DNA]</scope>
</reference>
<evidence type="ECO:0000313" key="1">
    <source>
        <dbReference type="EMBL" id="SBS95313.1"/>
    </source>
</evidence>
<dbReference type="EMBL" id="FLQU01002013">
    <property type="protein sequence ID" value="SBS95313.1"/>
    <property type="molecule type" value="Genomic_DNA"/>
</dbReference>
<proteinExistence type="predicted"/>
<name>A0A1A8WQY1_PLAOA</name>
<feature type="non-terminal residue" evidence="1">
    <location>
        <position position="167"/>
    </location>
</feature>
<dbReference type="Proteomes" id="UP000078560">
    <property type="component" value="Unassembled WGS sequence"/>
</dbReference>
<protein>
    <submittedName>
        <fullName evidence="1">Uncharacterized protein</fullName>
    </submittedName>
</protein>
<gene>
    <name evidence="1" type="ORF">POVCU2_0094990</name>
</gene>
<sequence length="167" mass="20024">MIENSAKKKKSKIKRETHVYNFNYGEEEQPIDPELEESLSGCIENDIKDNYFDSLIGCSSDNYDYDEDNFDKDDLSEETKRKKYYAYGRRFDDQDFNSENVNKYYQYLPIYNNDTGGNHNIRRNSNNTGTMTNFRKMYESNKIENLERNIREEDLQYPSVPVNWKVY</sequence>